<gene>
    <name evidence="1" type="ORF">BUE93_01230</name>
</gene>
<proteinExistence type="predicted"/>
<reference evidence="1 2" key="1">
    <citation type="submission" date="2017-01" db="EMBL/GenBank/DDBJ databases">
        <title>New insights into the genetic diversity of Chromobacterium isolated from tropical freshwater lake.</title>
        <authorList>
            <person name="Santos A.B."/>
            <person name="Nascimento A.M."/>
            <person name="Da Silva P.C."/>
        </authorList>
    </citation>
    <scope>NUCLEOTIDE SEQUENCE [LARGE SCALE GENOMIC DNA]</scope>
    <source>
        <strain evidence="1 2">56AF</strain>
    </source>
</reference>
<comment type="caution">
    <text evidence="1">The sequence shown here is derived from an EMBL/GenBank/DDBJ whole genome shotgun (WGS) entry which is preliminary data.</text>
</comment>
<evidence type="ECO:0000313" key="1">
    <source>
        <dbReference type="EMBL" id="PRP72680.1"/>
    </source>
</evidence>
<organism evidence="1 2">
    <name type="scientific">Chromobacterium amazonense</name>
    <dbReference type="NCBI Taxonomy" id="1382803"/>
    <lineage>
        <taxon>Bacteria</taxon>
        <taxon>Pseudomonadati</taxon>
        <taxon>Pseudomonadota</taxon>
        <taxon>Betaproteobacteria</taxon>
        <taxon>Neisseriales</taxon>
        <taxon>Chromobacteriaceae</taxon>
        <taxon>Chromobacterium</taxon>
    </lineage>
</organism>
<evidence type="ECO:0000313" key="2">
    <source>
        <dbReference type="Proteomes" id="UP000239469"/>
    </source>
</evidence>
<dbReference type="EMBL" id="MTBD01000001">
    <property type="protein sequence ID" value="PRP72680.1"/>
    <property type="molecule type" value="Genomic_DNA"/>
</dbReference>
<accession>A0A2S9XAB0</accession>
<dbReference type="Proteomes" id="UP000239469">
    <property type="component" value="Unassembled WGS sequence"/>
</dbReference>
<protein>
    <submittedName>
        <fullName evidence="1">Uncharacterized protein</fullName>
    </submittedName>
</protein>
<name>A0A2S9XAB0_9NEIS</name>
<sequence>MRPAAPLCLSLLGGDFCQPQARSRENAEENSHAAAGISLADIVGNGIYSDNFVRNAGMKQAARQRSGISDTRLGGAAALLFPAIVPDVPVFRKKSP</sequence>
<dbReference type="AlphaFoldDB" id="A0A2S9XAB0"/>